<dbReference type="EMBL" id="JABCKI010005861">
    <property type="protein sequence ID" value="KAG5637097.1"/>
    <property type="molecule type" value="Genomic_DNA"/>
</dbReference>
<dbReference type="FunFam" id="3.30.160.60:FF:000125">
    <property type="entry name" value="Putative zinc finger protein 143"/>
    <property type="match status" value="1"/>
</dbReference>
<comment type="caution">
    <text evidence="8">The sequence shown here is derived from an EMBL/GenBank/DDBJ whole genome shotgun (WGS) entry which is preliminary data.</text>
</comment>
<dbReference type="PANTHER" id="PTHR23235">
    <property type="entry name" value="KRUEPPEL-LIKE TRANSCRIPTION FACTOR"/>
    <property type="match status" value="1"/>
</dbReference>
<evidence type="ECO:0000256" key="2">
    <source>
        <dbReference type="ARBA" id="ARBA00022737"/>
    </source>
</evidence>
<keyword evidence="1" id="KW-0479">Metal-binding</keyword>
<dbReference type="GO" id="GO:0000978">
    <property type="term" value="F:RNA polymerase II cis-regulatory region sequence-specific DNA binding"/>
    <property type="evidence" value="ECO:0007669"/>
    <property type="project" value="TreeGrafter"/>
</dbReference>
<evidence type="ECO:0000313" key="8">
    <source>
        <dbReference type="EMBL" id="KAG5637097.1"/>
    </source>
</evidence>
<dbReference type="AlphaFoldDB" id="A0A9P7FRA6"/>
<reference evidence="8" key="1">
    <citation type="submission" date="2021-02" db="EMBL/GenBank/DDBJ databases">
        <authorList>
            <person name="Nieuwenhuis M."/>
            <person name="Van De Peppel L.J.J."/>
        </authorList>
    </citation>
    <scope>NUCLEOTIDE SEQUENCE</scope>
    <source>
        <strain evidence="8">D49</strain>
    </source>
</reference>
<dbReference type="PROSITE" id="PS00028">
    <property type="entry name" value="ZINC_FINGER_C2H2_1"/>
    <property type="match status" value="2"/>
</dbReference>
<keyword evidence="4" id="KW-0862">Zinc</keyword>
<evidence type="ECO:0000256" key="4">
    <source>
        <dbReference type="ARBA" id="ARBA00022833"/>
    </source>
</evidence>
<feature type="region of interest" description="Disordered" evidence="6">
    <location>
        <begin position="504"/>
        <end position="652"/>
    </location>
</feature>
<sequence>MLSRGDDKDAPVLPPELERDIFELTARSYKGMAVVLTLVSRRVQFWIETKLYETITLSTRELSTAFLYTVHARPKSFFTTAVKSLCIPGDIRQEDALEVMIACQGVVNLAYWISDHRKLPAPFPAIASLRPQRLSINTCGLFGDVNPPDFSHAFFERVTHLEIVDWPWMTISLVGSRFELLPFLTHLALDLDRYDEPVMNQLRRILDTCHNLNVLMCLVPNERDVVEASVALEVLNDVGGKVVILADSEVLDNWEGSLVGGSDACQWTFAETIIAERRKKVLVMDLMMDMNMNTTPRPTSDATVAQYFGEPANISNLSWDEADHRYDSQAPLELPQAPPLGSWTDEDMREYLIDNHPRVAEDHELELAFSDHSNAATSESKSHGSSHSHSTGESQFAAQTEWQGFSVALTGQGHAAPPPHLQLANQAAGFENMTHRDSCDALFMQASLDINQTVNPATFNEMMSNLQVNSRPSPLSSSSSSLPPLDPPFVPISDLHPPYIPNQVSDARTFPSHEAPKNFHTRKRSRGTKARARGVTKGQVGRGEAKNVIKAEVKPSSSSRTKRRTPSFSSSEASDGGLPISKRPRRSVVSKLQTKEFLNTMLDDGESDADGSDVYTPSRSPSPDLSWSDFESSPVLSRPRRKFPKGEQAKKALPIGAADALAQFSRKSSTPTSSCSTDLDGEWDSGASGSGSKKNRTIPLPVPVPNLIKSSRGRKVPYVNIRAARGLPIDIDAHKSDDEGKVVRGGASRRGRGGAKARGLNRTFVCTVAGCGKCFVRGEHLKRHVRSIHTNEKRSFISGCSYRRILLTIVFPIYLAYPCPYNTCDKSFSRRDNLGQHVRLHLLGPT</sequence>
<dbReference type="InterPro" id="IPR013087">
    <property type="entry name" value="Znf_C2H2_type"/>
</dbReference>
<accession>A0A9P7FRA6</accession>
<proteinExistence type="predicted"/>
<keyword evidence="9" id="KW-1185">Reference proteome</keyword>
<gene>
    <name evidence="8" type="ORF">H0H81_005780</name>
</gene>
<feature type="compositionally biased region" description="Polar residues" evidence="6">
    <location>
        <begin position="615"/>
        <end position="635"/>
    </location>
</feature>
<dbReference type="GO" id="GO:0008270">
    <property type="term" value="F:zinc ion binding"/>
    <property type="evidence" value="ECO:0007669"/>
    <property type="project" value="UniProtKB-KW"/>
</dbReference>
<feature type="domain" description="C2H2-type" evidence="7">
    <location>
        <begin position="817"/>
        <end position="841"/>
    </location>
</feature>
<evidence type="ECO:0000256" key="6">
    <source>
        <dbReference type="SAM" id="MobiDB-lite"/>
    </source>
</evidence>
<dbReference type="Proteomes" id="UP000717328">
    <property type="component" value="Unassembled WGS sequence"/>
</dbReference>
<keyword evidence="3 5" id="KW-0863">Zinc-finger</keyword>
<dbReference type="InterPro" id="IPR036236">
    <property type="entry name" value="Znf_C2H2_sf"/>
</dbReference>
<evidence type="ECO:0000256" key="5">
    <source>
        <dbReference type="PROSITE-ProRule" id="PRU00042"/>
    </source>
</evidence>
<feature type="region of interest" description="Disordered" evidence="6">
    <location>
        <begin position="664"/>
        <end position="698"/>
    </location>
</feature>
<dbReference type="PANTHER" id="PTHR23235:SF120">
    <property type="entry name" value="KRUPPEL-LIKE FACTOR 15"/>
    <property type="match status" value="1"/>
</dbReference>
<feature type="compositionally biased region" description="Basic and acidic residues" evidence="6">
    <location>
        <begin position="543"/>
        <end position="553"/>
    </location>
</feature>
<dbReference type="Pfam" id="PF00096">
    <property type="entry name" value="zf-C2H2"/>
    <property type="match status" value="2"/>
</dbReference>
<feature type="compositionally biased region" description="Basic residues" evidence="6">
    <location>
        <begin position="519"/>
        <end position="534"/>
    </location>
</feature>
<evidence type="ECO:0000259" key="7">
    <source>
        <dbReference type="PROSITE" id="PS50157"/>
    </source>
</evidence>
<dbReference type="SUPFAM" id="SSF57667">
    <property type="entry name" value="beta-beta-alpha zinc fingers"/>
    <property type="match status" value="2"/>
</dbReference>
<feature type="domain" description="C2H2-type" evidence="7">
    <location>
        <begin position="764"/>
        <end position="794"/>
    </location>
</feature>
<dbReference type="GO" id="GO:0000981">
    <property type="term" value="F:DNA-binding transcription factor activity, RNA polymerase II-specific"/>
    <property type="evidence" value="ECO:0007669"/>
    <property type="project" value="UniProtKB-ARBA"/>
</dbReference>
<evidence type="ECO:0000256" key="3">
    <source>
        <dbReference type="ARBA" id="ARBA00022771"/>
    </source>
</evidence>
<evidence type="ECO:0000256" key="1">
    <source>
        <dbReference type="ARBA" id="ARBA00022723"/>
    </source>
</evidence>
<dbReference type="SMART" id="SM00355">
    <property type="entry name" value="ZnF_C2H2"/>
    <property type="match status" value="2"/>
</dbReference>
<name>A0A9P7FRA6_9AGAR</name>
<reference evidence="8" key="2">
    <citation type="submission" date="2021-10" db="EMBL/GenBank/DDBJ databases">
        <title>Phylogenomics reveals ancestral predisposition of the termite-cultivated fungus Termitomyces towards a domesticated lifestyle.</title>
        <authorList>
            <person name="Auxier B."/>
            <person name="Grum-Grzhimaylo A."/>
            <person name="Cardenas M.E."/>
            <person name="Lodge J.D."/>
            <person name="Laessoe T."/>
            <person name="Pedersen O."/>
            <person name="Smith M.E."/>
            <person name="Kuyper T.W."/>
            <person name="Franco-Molano E.A."/>
            <person name="Baroni T.J."/>
            <person name="Aanen D.K."/>
        </authorList>
    </citation>
    <scope>NUCLEOTIDE SEQUENCE</scope>
    <source>
        <strain evidence="8">D49</strain>
    </source>
</reference>
<protein>
    <recommendedName>
        <fullName evidence="7">C2H2-type domain-containing protein</fullName>
    </recommendedName>
</protein>
<feature type="compositionally biased region" description="Low complexity" evidence="6">
    <location>
        <begin position="377"/>
        <end position="394"/>
    </location>
</feature>
<keyword evidence="2" id="KW-0677">Repeat</keyword>
<dbReference type="OrthoDB" id="2900663at2759"/>
<dbReference type="PROSITE" id="PS50157">
    <property type="entry name" value="ZINC_FINGER_C2H2_2"/>
    <property type="match status" value="2"/>
</dbReference>
<feature type="compositionally biased region" description="Low complexity" evidence="6">
    <location>
        <begin position="665"/>
        <end position="677"/>
    </location>
</feature>
<evidence type="ECO:0000313" key="9">
    <source>
        <dbReference type="Proteomes" id="UP000717328"/>
    </source>
</evidence>
<dbReference type="Gene3D" id="3.30.160.60">
    <property type="entry name" value="Classic Zinc Finger"/>
    <property type="match status" value="2"/>
</dbReference>
<feature type="region of interest" description="Disordered" evidence="6">
    <location>
        <begin position="374"/>
        <end position="397"/>
    </location>
</feature>
<organism evidence="8 9">
    <name type="scientific">Sphagnurus paluster</name>
    <dbReference type="NCBI Taxonomy" id="117069"/>
    <lineage>
        <taxon>Eukaryota</taxon>
        <taxon>Fungi</taxon>
        <taxon>Dikarya</taxon>
        <taxon>Basidiomycota</taxon>
        <taxon>Agaricomycotina</taxon>
        <taxon>Agaricomycetes</taxon>
        <taxon>Agaricomycetidae</taxon>
        <taxon>Agaricales</taxon>
        <taxon>Tricholomatineae</taxon>
        <taxon>Lyophyllaceae</taxon>
        <taxon>Sphagnurus</taxon>
    </lineage>
</organism>